<sequence>MTPSTRWVVITNFDCEGMVDIVGVRVLIAGIGGTDVEEANMEAMVRNDVIGVVVIAEVGMVGSTSIRGAVGNNTLNSGCSGRFFNASRCH</sequence>
<dbReference type="Proteomes" id="UP000887565">
    <property type="component" value="Unplaced"/>
</dbReference>
<dbReference type="WBParaSite" id="nRc.2.0.1.t30181-RA">
    <property type="protein sequence ID" value="nRc.2.0.1.t30181-RA"/>
    <property type="gene ID" value="nRc.2.0.1.g30181"/>
</dbReference>
<evidence type="ECO:0000313" key="2">
    <source>
        <dbReference type="WBParaSite" id="nRc.2.0.1.t30181-RA"/>
    </source>
</evidence>
<reference evidence="2" key="1">
    <citation type="submission" date="2022-11" db="UniProtKB">
        <authorList>
            <consortium name="WormBaseParasite"/>
        </authorList>
    </citation>
    <scope>IDENTIFICATION</scope>
</reference>
<protein>
    <submittedName>
        <fullName evidence="2">Uncharacterized protein</fullName>
    </submittedName>
</protein>
<evidence type="ECO:0000313" key="1">
    <source>
        <dbReference type="Proteomes" id="UP000887565"/>
    </source>
</evidence>
<name>A0A915JV60_ROMCU</name>
<organism evidence="1 2">
    <name type="scientific">Romanomermis culicivorax</name>
    <name type="common">Nematode worm</name>
    <dbReference type="NCBI Taxonomy" id="13658"/>
    <lineage>
        <taxon>Eukaryota</taxon>
        <taxon>Metazoa</taxon>
        <taxon>Ecdysozoa</taxon>
        <taxon>Nematoda</taxon>
        <taxon>Enoplea</taxon>
        <taxon>Dorylaimia</taxon>
        <taxon>Mermithida</taxon>
        <taxon>Mermithoidea</taxon>
        <taxon>Mermithidae</taxon>
        <taxon>Romanomermis</taxon>
    </lineage>
</organism>
<proteinExistence type="predicted"/>
<dbReference type="AlphaFoldDB" id="A0A915JV60"/>
<keyword evidence="1" id="KW-1185">Reference proteome</keyword>
<accession>A0A915JV60</accession>